<comment type="caution">
    <text evidence="2">The sequence shown here is derived from an EMBL/GenBank/DDBJ whole genome shotgun (WGS) entry which is preliminary data.</text>
</comment>
<dbReference type="InterPro" id="IPR037460">
    <property type="entry name" value="SEST-like"/>
</dbReference>
<proteinExistence type="predicted"/>
<feature type="chain" id="PRO_5040455728" description="SGNH hydrolase-type esterase domain-containing protein" evidence="1">
    <location>
        <begin position="23"/>
        <end position="415"/>
    </location>
</feature>
<evidence type="ECO:0008006" key="4">
    <source>
        <dbReference type="Google" id="ProtNLM"/>
    </source>
</evidence>
<name>A0A9P4IIT4_9PEZI</name>
<sequence>MRSILSLCLAFSLALLVNRADSNSAYQRFQESLQLEISRKEPDKADNYTSRFIRYAAFGDSWSSGVNYGPADQELEYDYPNGTETCRCRRVNEAWPVQLRDDINNMTNHSMAPEWTHGRQIDLDFVACHASYFDAIPEQLAQLNDTHPPDFATLMIGGNPGGFPDLLFNCIFWPERSKDYGPEYPDPEGECYKAVQRCNENVRAQWFIEGVLRSIALILTEPRIARNPSFKLYVLGYASLFNEEDKACDQWSFGVWPGKKPLLKKALRKEINNVIHAGRELYDRLLNGPLFGDQVQYIDIDHLFDGRRFCEPTLNGTLQQQNEKSWLYNLEWPGCIPIMESDDPSLHELGLDEKRWPYFCRKCGGLLEYGEFVRPFHPKPPAHLAIKDLFLQKLAETISLDPPDKLRPKGLQDEF</sequence>
<accession>A0A9P4IIT4</accession>
<organism evidence="2 3">
    <name type="scientific">Rhizodiscina lignyota</name>
    <dbReference type="NCBI Taxonomy" id="1504668"/>
    <lineage>
        <taxon>Eukaryota</taxon>
        <taxon>Fungi</taxon>
        <taxon>Dikarya</taxon>
        <taxon>Ascomycota</taxon>
        <taxon>Pezizomycotina</taxon>
        <taxon>Dothideomycetes</taxon>
        <taxon>Pleosporomycetidae</taxon>
        <taxon>Aulographales</taxon>
        <taxon>Rhizodiscinaceae</taxon>
        <taxon>Rhizodiscina</taxon>
    </lineage>
</organism>
<dbReference type="InterPro" id="IPR036514">
    <property type="entry name" value="SGNH_hydro_sf"/>
</dbReference>
<dbReference type="GO" id="GO:0016788">
    <property type="term" value="F:hydrolase activity, acting on ester bonds"/>
    <property type="evidence" value="ECO:0007669"/>
    <property type="project" value="InterPro"/>
</dbReference>
<dbReference type="PANTHER" id="PTHR37981">
    <property type="entry name" value="LIPASE 2"/>
    <property type="match status" value="1"/>
</dbReference>
<evidence type="ECO:0000256" key="1">
    <source>
        <dbReference type="SAM" id="SignalP"/>
    </source>
</evidence>
<dbReference type="GO" id="GO:0006629">
    <property type="term" value="P:lipid metabolic process"/>
    <property type="evidence" value="ECO:0007669"/>
    <property type="project" value="TreeGrafter"/>
</dbReference>
<dbReference type="EMBL" id="ML978125">
    <property type="protein sequence ID" value="KAF2100069.1"/>
    <property type="molecule type" value="Genomic_DNA"/>
</dbReference>
<dbReference type="Gene3D" id="3.40.50.1110">
    <property type="entry name" value="SGNH hydrolase"/>
    <property type="match status" value="1"/>
</dbReference>
<dbReference type="AlphaFoldDB" id="A0A9P4IIT4"/>
<feature type="signal peptide" evidence="1">
    <location>
        <begin position="1"/>
        <end position="22"/>
    </location>
</feature>
<dbReference type="Proteomes" id="UP000799772">
    <property type="component" value="Unassembled WGS sequence"/>
</dbReference>
<reference evidence="2" key="1">
    <citation type="journal article" date="2020" name="Stud. Mycol.">
        <title>101 Dothideomycetes genomes: a test case for predicting lifestyles and emergence of pathogens.</title>
        <authorList>
            <person name="Haridas S."/>
            <person name="Albert R."/>
            <person name="Binder M."/>
            <person name="Bloem J."/>
            <person name="Labutti K."/>
            <person name="Salamov A."/>
            <person name="Andreopoulos B."/>
            <person name="Baker S."/>
            <person name="Barry K."/>
            <person name="Bills G."/>
            <person name="Bluhm B."/>
            <person name="Cannon C."/>
            <person name="Castanera R."/>
            <person name="Culley D."/>
            <person name="Daum C."/>
            <person name="Ezra D."/>
            <person name="Gonzalez J."/>
            <person name="Henrissat B."/>
            <person name="Kuo A."/>
            <person name="Liang C."/>
            <person name="Lipzen A."/>
            <person name="Lutzoni F."/>
            <person name="Magnuson J."/>
            <person name="Mondo S."/>
            <person name="Nolan M."/>
            <person name="Ohm R."/>
            <person name="Pangilinan J."/>
            <person name="Park H.-J."/>
            <person name="Ramirez L."/>
            <person name="Alfaro M."/>
            <person name="Sun H."/>
            <person name="Tritt A."/>
            <person name="Yoshinaga Y."/>
            <person name="Zwiers L.-H."/>
            <person name="Turgeon B."/>
            <person name="Goodwin S."/>
            <person name="Spatafora J."/>
            <person name="Crous P."/>
            <person name="Grigoriev I."/>
        </authorList>
    </citation>
    <scope>NUCLEOTIDE SEQUENCE</scope>
    <source>
        <strain evidence="2">CBS 133067</strain>
    </source>
</reference>
<dbReference type="CDD" id="cd01823">
    <property type="entry name" value="SEST_like"/>
    <property type="match status" value="1"/>
</dbReference>
<dbReference type="OrthoDB" id="21678at2759"/>
<protein>
    <recommendedName>
        <fullName evidence="4">SGNH hydrolase-type esterase domain-containing protein</fullName>
    </recommendedName>
</protein>
<evidence type="ECO:0000313" key="3">
    <source>
        <dbReference type="Proteomes" id="UP000799772"/>
    </source>
</evidence>
<gene>
    <name evidence="2" type="ORF">NA57DRAFT_55998</name>
</gene>
<keyword evidence="3" id="KW-1185">Reference proteome</keyword>
<evidence type="ECO:0000313" key="2">
    <source>
        <dbReference type="EMBL" id="KAF2100069.1"/>
    </source>
</evidence>
<dbReference type="PANTHER" id="PTHR37981:SF1">
    <property type="entry name" value="SGNH HYDROLASE-TYPE ESTERASE DOMAIN-CONTAINING PROTEIN"/>
    <property type="match status" value="1"/>
</dbReference>
<dbReference type="SUPFAM" id="SSF52266">
    <property type="entry name" value="SGNH hydrolase"/>
    <property type="match status" value="1"/>
</dbReference>
<keyword evidence="1" id="KW-0732">Signal</keyword>